<sequence length="86" mass="9515">MADANVQWLRKMGMGLLLAAVFIPLDLLAFMAVLGAGLYILLRTVRWGGNRSHGSSLLALIVVRIWLLAYRNLLAGKGKQGQHWTK</sequence>
<keyword evidence="1" id="KW-0472">Membrane</keyword>
<evidence type="ECO:0000313" key="2">
    <source>
        <dbReference type="EMBL" id="KAL2074390.1"/>
    </source>
</evidence>
<proteinExistence type="predicted"/>
<protein>
    <submittedName>
        <fullName evidence="2">Uncharacterized protein</fullName>
    </submittedName>
</protein>
<evidence type="ECO:0000256" key="1">
    <source>
        <dbReference type="SAM" id="Phobius"/>
    </source>
</evidence>
<dbReference type="Proteomes" id="UP001595075">
    <property type="component" value="Unassembled WGS sequence"/>
</dbReference>
<organism evidence="2 3">
    <name type="scientific">Oculimacula yallundae</name>
    <dbReference type="NCBI Taxonomy" id="86028"/>
    <lineage>
        <taxon>Eukaryota</taxon>
        <taxon>Fungi</taxon>
        <taxon>Dikarya</taxon>
        <taxon>Ascomycota</taxon>
        <taxon>Pezizomycotina</taxon>
        <taxon>Leotiomycetes</taxon>
        <taxon>Helotiales</taxon>
        <taxon>Ploettnerulaceae</taxon>
        <taxon>Oculimacula</taxon>
    </lineage>
</organism>
<keyword evidence="1" id="KW-1133">Transmembrane helix</keyword>
<accession>A0ABR4CWY0</accession>
<keyword evidence="1" id="KW-0812">Transmembrane</keyword>
<evidence type="ECO:0000313" key="3">
    <source>
        <dbReference type="Proteomes" id="UP001595075"/>
    </source>
</evidence>
<name>A0ABR4CWY0_9HELO</name>
<keyword evidence="3" id="KW-1185">Reference proteome</keyword>
<reference evidence="2 3" key="1">
    <citation type="journal article" date="2024" name="Commun. Biol.">
        <title>Comparative genomic analysis of thermophilic fungi reveals convergent evolutionary adaptations and gene losses.</title>
        <authorList>
            <person name="Steindorff A.S."/>
            <person name="Aguilar-Pontes M.V."/>
            <person name="Robinson A.J."/>
            <person name="Andreopoulos B."/>
            <person name="LaButti K."/>
            <person name="Kuo A."/>
            <person name="Mondo S."/>
            <person name="Riley R."/>
            <person name="Otillar R."/>
            <person name="Haridas S."/>
            <person name="Lipzen A."/>
            <person name="Grimwood J."/>
            <person name="Schmutz J."/>
            <person name="Clum A."/>
            <person name="Reid I.D."/>
            <person name="Moisan M.C."/>
            <person name="Butler G."/>
            <person name="Nguyen T.T.M."/>
            <person name="Dewar K."/>
            <person name="Conant G."/>
            <person name="Drula E."/>
            <person name="Henrissat B."/>
            <person name="Hansel C."/>
            <person name="Singer S."/>
            <person name="Hutchinson M.I."/>
            <person name="de Vries R.P."/>
            <person name="Natvig D.O."/>
            <person name="Powell A.J."/>
            <person name="Tsang A."/>
            <person name="Grigoriev I.V."/>
        </authorList>
    </citation>
    <scope>NUCLEOTIDE SEQUENCE [LARGE SCALE GENOMIC DNA]</scope>
    <source>
        <strain evidence="2 3">CBS 494.80</strain>
    </source>
</reference>
<dbReference type="EMBL" id="JAZHXI010000002">
    <property type="protein sequence ID" value="KAL2074390.1"/>
    <property type="molecule type" value="Genomic_DNA"/>
</dbReference>
<comment type="caution">
    <text evidence="2">The sequence shown here is derived from an EMBL/GenBank/DDBJ whole genome shotgun (WGS) entry which is preliminary data.</text>
</comment>
<feature type="transmembrane region" description="Helical" evidence="1">
    <location>
        <begin position="16"/>
        <end position="42"/>
    </location>
</feature>
<gene>
    <name evidence="2" type="ORF">VTL71DRAFT_8168</name>
</gene>